<comment type="caution">
    <text evidence="1">The sequence shown here is derived from an EMBL/GenBank/DDBJ whole genome shotgun (WGS) entry which is preliminary data.</text>
</comment>
<dbReference type="AlphaFoldDB" id="A0AAE3VHQ4"/>
<accession>A0AAE3VHQ4</accession>
<evidence type="ECO:0000313" key="1">
    <source>
        <dbReference type="EMBL" id="MDQ0290669.1"/>
    </source>
</evidence>
<dbReference type="Proteomes" id="UP001238163">
    <property type="component" value="Unassembled WGS sequence"/>
</dbReference>
<sequence length="38" mass="4473">MKSFYLITASRLAVLGQSHLLFKPSPRRIRSSVRPFRR</sequence>
<name>A0AAE3VHQ4_9BACT</name>
<evidence type="ECO:0000313" key="2">
    <source>
        <dbReference type="Proteomes" id="UP001238163"/>
    </source>
</evidence>
<protein>
    <submittedName>
        <fullName evidence="1">Uncharacterized protein</fullName>
    </submittedName>
</protein>
<proteinExistence type="predicted"/>
<reference evidence="1" key="1">
    <citation type="submission" date="2023-07" db="EMBL/GenBank/DDBJ databases">
        <title>Genomic Encyclopedia of Type Strains, Phase IV (KMG-IV): sequencing the most valuable type-strain genomes for metagenomic binning, comparative biology and taxonomic classification.</title>
        <authorList>
            <person name="Goeker M."/>
        </authorList>
    </citation>
    <scope>NUCLEOTIDE SEQUENCE</scope>
    <source>
        <strain evidence="1">DSM 24202</strain>
    </source>
</reference>
<organism evidence="1 2">
    <name type="scientific">Oligosphaera ethanolica</name>
    <dbReference type="NCBI Taxonomy" id="760260"/>
    <lineage>
        <taxon>Bacteria</taxon>
        <taxon>Pseudomonadati</taxon>
        <taxon>Lentisphaerota</taxon>
        <taxon>Oligosphaeria</taxon>
        <taxon>Oligosphaerales</taxon>
        <taxon>Oligosphaeraceae</taxon>
        <taxon>Oligosphaera</taxon>
    </lineage>
</organism>
<dbReference type="EMBL" id="JAUSVL010000001">
    <property type="protein sequence ID" value="MDQ0290669.1"/>
    <property type="molecule type" value="Genomic_DNA"/>
</dbReference>
<gene>
    <name evidence="1" type="ORF">J3R75_002776</name>
</gene>
<keyword evidence="2" id="KW-1185">Reference proteome</keyword>